<evidence type="ECO:0000313" key="2">
    <source>
        <dbReference type="EMBL" id="HGM46805.1"/>
    </source>
</evidence>
<reference evidence="2" key="1">
    <citation type="journal article" date="2020" name="mSystems">
        <title>Genome- and Community-Level Interaction Insights into Carbon Utilization and Element Cycling Functions of Hydrothermarchaeota in Hydrothermal Sediment.</title>
        <authorList>
            <person name="Zhou Z."/>
            <person name="Liu Y."/>
            <person name="Xu W."/>
            <person name="Pan J."/>
            <person name="Luo Z.H."/>
            <person name="Li M."/>
        </authorList>
    </citation>
    <scope>NUCLEOTIDE SEQUENCE</scope>
    <source>
        <strain evidence="2">SpSt-649</strain>
    </source>
</reference>
<accession>A0A7C4H479</accession>
<dbReference type="Pfam" id="PF01717">
    <property type="entry name" value="Meth_synt_2"/>
    <property type="match status" value="1"/>
</dbReference>
<protein>
    <recommendedName>
        <fullName evidence="1">Cobalamin-independent methionine synthase MetE C-terminal/archaeal domain-containing protein</fullName>
    </recommendedName>
</protein>
<evidence type="ECO:0000259" key="1">
    <source>
        <dbReference type="Pfam" id="PF01717"/>
    </source>
</evidence>
<gene>
    <name evidence="2" type="ORF">ENU21_03490</name>
</gene>
<sequence>METTLVGSFPLEPKRENLARALEDQAELGVTYPVLPQLRDFVLMYVEPLVAKGVLSLEHTGYVLRGDPLSVEPEVPEDLVEAADIAADLGLRYRVPFTGPFTIASRIALPGGKPGDIMSSVLSSREALEPLLEYVRGMAREVYSSLRGYIYCVDEPVLSVIIGSRSVLFGYSPGELAETLDSVLEQLKAPMKGVHVCARLPPLLKRMLLSLRYANFLDHEHSDVPENRAYYTRDELAGSGKALGFGVVSSKNPRVERREDVEKLAREAVERYGERLAFLKPDCGFGGLRGYLKGREYEEVVLRKIRVLVEVASELKV</sequence>
<dbReference type="InterPro" id="IPR002629">
    <property type="entry name" value="Met_Synth_C/arc"/>
</dbReference>
<organism evidence="2">
    <name type="scientific">Thermofilum pendens</name>
    <dbReference type="NCBI Taxonomy" id="2269"/>
    <lineage>
        <taxon>Archaea</taxon>
        <taxon>Thermoproteota</taxon>
        <taxon>Thermoprotei</taxon>
        <taxon>Thermofilales</taxon>
        <taxon>Thermofilaceae</taxon>
        <taxon>Thermofilum</taxon>
    </lineage>
</organism>
<feature type="domain" description="Cobalamin-independent methionine synthase MetE C-terminal/archaeal" evidence="1">
    <location>
        <begin position="214"/>
        <end position="313"/>
    </location>
</feature>
<dbReference type="GO" id="GO:0008270">
    <property type="term" value="F:zinc ion binding"/>
    <property type="evidence" value="ECO:0007669"/>
    <property type="project" value="InterPro"/>
</dbReference>
<comment type="caution">
    <text evidence="2">The sequence shown here is derived from an EMBL/GenBank/DDBJ whole genome shotgun (WGS) entry which is preliminary data.</text>
</comment>
<proteinExistence type="predicted"/>
<dbReference type="GO" id="GO:0003871">
    <property type="term" value="F:5-methyltetrahydropteroyltriglutamate-homocysteine S-methyltransferase activity"/>
    <property type="evidence" value="ECO:0007669"/>
    <property type="project" value="InterPro"/>
</dbReference>
<dbReference type="EMBL" id="DTBQ01000097">
    <property type="protein sequence ID" value="HGM46805.1"/>
    <property type="molecule type" value="Genomic_DNA"/>
</dbReference>
<dbReference type="InterPro" id="IPR038071">
    <property type="entry name" value="UROD/MetE-like_sf"/>
</dbReference>
<dbReference type="SUPFAM" id="SSF51726">
    <property type="entry name" value="UROD/MetE-like"/>
    <property type="match status" value="1"/>
</dbReference>
<dbReference type="Gene3D" id="3.20.20.210">
    <property type="match status" value="1"/>
</dbReference>
<dbReference type="GO" id="GO:0009086">
    <property type="term" value="P:methionine biosynthetic process"/>
    <property type="evidence" value="ECO:0007669"/>
    <property type="project" value="InterPro"/>
</dbReference>
<dbReference type="AlphaFoldDB" id="A0A7C4H479"/>
<name>A0A7C4H479_THEPE</name>